<feature type="non-terminal residue" evidence="1">
    <location>
        <position position="102"/>
    </location>
</feature>
<evidence type="ECO:0000313" key="1">
    <source>
        <dbReference type="EMBL" id="KAI0041453.1"/>
    </source>
</evidence>
<reference evidence="1" key="1">
    <citation type="submission" date="2021-02" db="EMBL/GenBank/DDBJ databases">
        <authorList>
            <consortium name="DOE Joint Genome Institute"/>
            <person name="Ahrendt S."/>
            <person name="Looney B.P."/>
            <person name="Miyauchi S."/>
            <person name="Morin E."/>
            <person name="Drula E."/>
            <person name="Courty P.E."/>
            <person name="Chicoki N."/>
            <person name="Fauchery L."/>
            <person name="Kohler A."/>
            <person name="Kuo A."/>
            <person name="Labutti K."/>
            <person name="Pangilinan J."/>
            <person name="Lipzen A."/>
            <person name="Riley R."/>
            <person name="Andreopoulos W."/>
            <person name="He G."/>
            <person name="Johnson J."/>
            <person name="Barry K.W."/>
            <person name="Grigoriev I.V."/>
            <person name="Nagy L."/>
            <person name="Hibbett D."/>
            <person name="Henrissat B."/>
            <person name="Matheny P.B."/>
            <person name="Labbe J."/>
            <person name="Martin F."/>
        </authorList>
    </citation>
    <scope>NUCLEOTIDE SEQUENCE</scope>
    <source>
        <strain evidence="1">FP105234-sp</strain>
    </source>
</reference>
<sequence length="102" mass="11863">EAMSAARHALRQQRNSLLPVARLPPEILRTIFAFSSEIDLPWIENGVRIRLGWLAVTHVCRRWRVIAVEHTALWTDFSWPLGPGWTEAFAERARTMPLMIRF</sequence>
<dbReference type="EMBL" id="MU276122">
    <property type="protein sequence ID" value="KAI0041453.1"/>
    <property type="molecule type" value="Genomic_DNA"/>
</dbReference>
<feature type="non-terminal residue" evidence="1">
    <location>
        <position position="1"/>
    </location>
</feature>
<organism evidence="1 2">
    <name type="scientific">Auriscalpium vulgare</name>
    <dbReference type="NCBI Taxonomy" id="40419"/>
    <lineage>
        <taxon>Eukaryota</taxon>
        <taxon>Fungi</taxon>
        <taxon>Dikarya</taxon>
        <taxon>Basidiomycota</taxon>
        <taxon>Agaricomycotina</taxon>
        <taxon>Agaricomycetes</taxon>
        <taxon>Russulales</taxon>
        <taxon>Auriscalpiaceae</taxon>
        <taxon>Auriscalpium</taxon>
    </lineage>
</organism>
<proteinExistence type="predicted"/>
<comment type="caution">
    <text evidence="1">The sequence shown here is derived from an EMBL/GenBank/DDBJ whole genome shotgun (WGS) entry which is preliminary data.</text>
</comment>
<accession>A0ACB8RCY6</accession>
<protein>
    <submittedName>
        <fullName evidence="1">Uncharacterized protein</fullName>
    </submittedName>
</protein>
<evidence type="ECO:0000313" key="2">
    <source>
        <dbReference type="Proteomes" id="UP000814033"/>
    </source>
</evidence>
<name>A0ACB8RCY6_9AGAM</name>
<keyword evidence="2" id="KW-1185">Reference proteome</keyword>
<gene>
    <name evidence="1" type="ORF">FA95DRAFT_1471938</name>
</gene>
<dbReference type="Proteomes" id="UP000814033">
    <property type="component" value="Unassembled WGS sequence"/>
</dbReference>
<reference evidence="1" key="2">
    <citation type="journal article" date="2022" name="New Phytol.">
        <title>Evolutionary transition to the ectomycorrhizal habit in the genomes of a hyperdiverse lineage of mushroom-forming fungi.</title>
        <authorList>
            <person name="Looney B."/>
            <person name="Miyauchi S."/>
            <person name="Morin E."/>
            <person name="Drula E."/>
            <person name="Courty P.E."/>
            <person name="Kohler A."/>
            <person name="Kuo A."/>
            <person name="LaButti K."/>
            <person name="Pangilinan J."/>
            <person name="Lipzen A."/>
            <person name="Riley R."/>
            <person name="Andreopoulos W."/>
            <person name="He G."/>
            <person name="Johnson J."/>
            <person name="Nolan M."/>
            <person name="Tritt A."/>
            <person name="Barry K.W."/>
            <person name="Grigoriev I.V."/>
            <person name="Nagy L.G."/>
            <person name="Hibbett D."/>
            <person name="Henrissat B."/>
            <person name="Matheny P.B."/>
            <person name="Labbe J."/>
            <person name="Martin F.M."/>
        </authorList>
    </citation>
    <scope>NUCLEOTIDE SEQUENCE</scope>
    <source>
        <strain evidence="1">FP105234-sp</strain>
    </source>
</reference>